<dbReference type="NCBIfam" id="TIGR00003">
    <property type="entry name" value="copper ion binding protein"/>
    <property type="match status" value="1"/>
</dbReference>
<dbReference type="Gene3D" id="3.30.70.100">
    <property type="match status" value="1"/>
</dbReference>
<dbReference type="InterPro" id="IPR017969">
    <property type="entry name" value="Heavy-metal-associated_CS"/>
</dbReference>
<dbReference type="STRING" id="1464122.SAMN05421737_10558"/>
<keyword evidence="3" id="KW-0963">Cytoplasm</keyword>
<evidence type="ECO:0000313" key="8">
    <source>
        <dbReference type="EMBL" id="SDC05653.1"/>
    </source>
</evidence>
<dbReference type="InterPro" id="IPR036163">
    <property type="entry name" value="HMA_dom_sf"/>
</dbReference>
<dbReference type="PROSITE" id="PS50846">
    <property type="entry name" value="HMA_2"/>
    <property type="match status" value="1"/>
</dbReference>
<dbReference type="PANTHER" id="PTHR46594:SF4">
    <property type="entry name" value="P-TYPE CATION-TRANSPORTING ATPASE"/>
    <property type="match status" value="1"/>
</dbReference>
<keyword evidence="6" id="KW-0143">Chaperone</keyword>
<organism evidence="8 9">
    <name type="scientific">Shouchella lonarensis</name>
    <dbReference type="NCBI Taxonomy" id="1464122"/>
    <lineage>
        <taxon>Bacteria</taxon>
        <taxon>Bacillati</taxon>
        <taxon>Bacillota</taxon>
        <taxon>Bacilli</taxon>
        <taxon>Bacillales</taxon>
        <taxon>Bacillaceae</taxon>
        <taxon>Shouchella</taxon>
    </lineage>
</organism>
<dbReference type="PRINTS" id="PR00944">
    <property type="entry name" value="CUEXPORT"/>
</dbReference>
<dbReference type="CDD" id="cd00371">
    <property type="entry name" value="HMA"/>
    <property type="match status" value="1"/>
</dbReference>
<evidence type="ECO:0000256" key="5">
    <source>
        <dbReference type="ARBA" id="ARBA00023008"/>
    </source>
</evidence>
<dbReference type="AlphaFoldDB" id="A0A1G6IGY4"/>
<dbReference type="EMBL" id="FMYM01000005">
    <property type="protein sequence ID" value="SDC05653.1"/>
    <property type="molecule type" value="Genomic_DNA"/>
</dbReference>
<evidence type="ECO:0000259" key="7">
    <source>
        <dbReference type="PROSITE" id="PS50846"/>
    </source>
</evidence>
<evidence type="ECO:0000256" key="3">
    <source>
        <dbReference type="ARBA" id="ARBA00022490"/>
    </source>
</evidence>
<evidence type="ECO:0000256" key="2">
    <source>
        <dbReference type="ARBA" id="ARBA00015313"/>
    </source>
</evidence>
<dbReference type="InterPro" id="IPR049740">
    <property type="entry name" value="CopZ"/>
</dbReference>
<reference evidence="9" key="1">
    <citation type="submission" date="2016-09" db="EMBL/GenBank/DDBJ databases">
        <authorList>
            <person name="Varghese N."/>
            <person name="Submissions S."/>
        </authorList>
    </citation>
    <scope>NUCLEOTIDE SEQUENCE [LARGE SCALE GENOMIC DNA]</scope>
    <source>
        <strain evidence="9">25nlg</strain>
    </source>
</reference>
<dbReference type="SUPFAM" id="SSF55008">
    <property type="entry name" value="HMA, heavy metal-associated domain"/>
    <property type="match status" value="1"/>
</dbReference>
<dbReference type="InterPro" id="IPR006122">
    <property type="entry name" value="HMA_Cu_ion-bd"/>
</dbReference>
<keyword evidence="4" id="KW-0479">Metal-binding</keyword>
<dbReference type="Pfam" id="PF00403">
    <property type="entry name" value="HMA"/>
    <property type="match status" value="1"/>
</dbReference>
<dbReference type="PANTHER" id="PTHR46594">
    <property type="entry name" value="P-TYPE CATION-TRANSPORTING ATPASE"/>
    <property type="match status" value="1"/>
</dbReference>
<dbReference type="GO" id="GO:0006825">
    <property type="term" value="P:copper ion transport"/>
    <property type="evidence" value="ECO:0007669"/>
    <property type="project" value="InterPro"/>
</dbReference>
<dbReference type="Proteomes" id="UP000242662">
    <property type="component" value="Unassembled WGS sequence"/>
</dbReference>
<proteinExistence type="predicted"/>
<sequence length="76" mass="8012">MAATTVQVEGMSCGHCVAAIEKAVGGLTGVTQVHVSLEDKTVAVTYNEQETNIQSIQEMIEDQGYDVQDDTGCGCC</sequence>
<evidence type="ECO:0000256" key="6">
    <source>
        <dbReference type="ARBA" id="ARBA00023186"/>
    </source>
</evidence>
<gene>
    <name evidence="8" type="ORF">SAMN05421737_10558</name>
</gene>
<evidence type="ECO:0000256" key="1">
    <source>
        <dbReference type="ARBA" id="ARBA00004496"/>
    </source>
</evidence>
<dbReference type="RefSeq" id="WP_090775423.1">
    <property type="nucleotide sequence ID" value="NZ_FMYM01000005.1"/>
</dbReference>
<accession>A0A1G6IGY4</accession>
<comment type="subcellular location">
    <subcellularLocation>
        <location evidence="1">Cytoplasm</location>
    </subcellularLocation>
</comment>
<dbReference type="GO" id="GO:0005507">
    <property type="term" value="F:copper ion binding"/>
    <property type="evidence" value="ECO:0007669"/>
    <property type="project" value="InterPro"/>
</dbReference>
<dbReference type="OrthoDB" id="9813965at2"/>
<dbReference type="InterPro" id="IPR006121">
    <property type="entry name" value="HMA_dom"/>
</dbReference>
<protein>
    <recommendedName>
        <fullName evidence="2">Copper chaperone CopZ</fullName>
    </recommendedName>
</protein>
<evidence type="ECO:0000256" key="4">
    <source>
        <dbReference type="ARBA" id="ARBA00022723"/>
    </source>
</evidence>
<dbReference type="PROSITE" id="PS01047">
    <property type="entry name" value="HMA_1"/>
    <property type="match status" value="1"/>
</dbReference>
<evidence type="ECO:0000313" key="9">
    <source>
        <dbReference type="Proteomes" id="UP000242662"/>
    </source>
</evidence>
<keyword evidence="5" id="KW-0186">Copper</keyword>
<dbReference type="FunFam" id="3.30.70.100:FF:000001">
    <property type="entry name" value="ATPase copper transporting beta"/>
    <property type="match status" value="1"/>
</dbReference>
<dbReference type="NCBIfam" id="NF033795">
    <property type="entry name" value="chaper_CopZ_Bs"/>
    <property type="match status" value="1"/>
</dbReference>
<feature type="domain" description="HMA" evidence="7">
    <location>
        <begin position="2"/>
        <end position="68"/>
    </location>
</feature>
<dbReference type="GO" id="GO:0005737">
    <property type="term" value="C:cytoplasm"/>
    <property type="evidence" value="ECO:0007669"/>
    <property type="project" value="UniProtKB-SubCell"/>
</dbReference>
<keyword evidence="9" id="KW-1185">Reference proteome</keyword>
<dbReference type="InterPro" id="IPR000428">
    <property type="entry name" value="Cu-bd"/>
</dbReference>
<name>A0A1G6IGY4_9BACI</name>